<keyword evidence="1" id="KW-0479">Metal-binding</keyword>
<dbReference type="PROSITE" id="PS50846">
    <property type="entry name" value="HMA_2"/>
    <property type="match status" value="1"/>
</dbReference>
<evidence type="ECO:0000256" key="1">
    <source>
        <dbReference type="ARBA" id="ARBA00022723"/>
    </source>
</evidence>
<dbReference type="InterPro" id="IPR006121">
    <property type="entry name" value="HMA_dom"/>
</dbReference>
<gene>
    <name evidence="3" type="ORF">BJY26_000703</name>
</gene>
<proteinExistence type="predicted"/>
<dbReference type="Proteomes" id="UP000539111">
    <property type="component" value="Unassembled WGS sequence"/>
</dbReference>
<organism evidence="3 4">
    <name type="scientific">Spelaeicoccus albus</name>
    <dbReference type="NCBI Taxonomy" id="1280376"/>
    <lineage>
        <taxon>Bacteria</taxon>
        <taxon>Bacillati</taxon>
        <taxon>Actinomycetota</taxon>
        <taxon>Actinomycetes</taxon>
        <taxon>Micrococcales</taxon>
        <taxon>Brevibacteriaceae</taxon>
        <taxon>Spelaeicoccus</taxon>
    </lineage>
</organism>
<accession>A0A7Z0A8J7</accession>
<keyword evidence="4" id="KW-1185">Reference proteome</keyword>
<dbReference type="SUPFAM" id="SSF55008">
    <property type="entry name" value="HMA, heavy metal-associated domain"/>
    <property type="match status" value="1"/>
</dbReference>
<dbReference type="InterPro" id="IPR036163">
    <property type="entry name" value="HMA_dom_sf"/>
</dbReference>
<dbReference type="RefSeq" id="WP_179425719.1">
    <property type="nucleotide sequence ID" value="NZ_JACBZP010000001.1"/>
</dbReference>
<dbReference type="AlphaFoldDB" id="A0A7Z0A8J7"/>
<name>A0A7Z0A8J7_9MICO</name>
<dbReference type="PROSITE" id="PS01047">
    <property type="entry name" value="HMA_1"/>
    <property type="match status" value="1"/>
</dbReference>
<dbReference type="Gene3D" id="3.30.70.100">
    <property type="match status" value="1"/>
</dbReference>
<evidence type="ECO:0000259" key="2">
    <source>
        <dbReference type="PROSITE" id="PS50846"/>
    </source>
</evidence>
<dbReference type="CDD" id="cd00371">
    <property type="entry name" value="HMA"/>
    <property type="match status" value="1"/>
</dbReference>
<dbReference type="EMBL" id="JACBZP010000001">
    <property type="protein sequence ID" value="NYI66397.1"/>
    <property type="molecule type" value="Genomic_DNA"/>
</dbReference>
<sequence length="70" mass="7354">MTTATYTVSGMTCEHCVHAVTEELTAVPGVSSVDIDLNPGNDSRVSVTSEAPLDVEQVRAAVDEAGYDLK</sequence>
<dbReference type="GO" id="GO:0046872">
    <property type="term" value="F:metal ion binding"/>
    <property type="evidence" value="ECO:0007669"/>
    <property type="project" value="UniProtKB-KW"/>
</dbReference>
<dbReference type="InterPro" id="IPR017969">
    <property type="entry name" value="Heavy-metal-associated_CS"/>
</dbReference>
<evidence type="ECO:0000313" key="4">
    <source>
        <dbReference type="Proteomes" id="UP000539111"/>
    </source>
</evidence>
<evidence type="ECO:0000313" key="3">
    <source>
        <dbReference type="EMBL" id="NYI66397.1"/>
    </source>
</evidence>
<comment type="caution">
    <text evidence="3">The sequence shown here is derived from an EMBL/GenBank/DDBJ whole genome shotgun (WGS) entry which is preliminary data.</text>
</comment>
<dbReference type="Pfam" id="PF00403">
    <property type="entry name" value="HMA"/>
    <property type="match status" value="1"/>
</dbReference>
<feature type="domain" description="HMA" evidence="2">
    <location>
        <begin position="2"/>
        <end position="70"/>
    </location>
</feature>
<protein>
    <submittedName>
        <fullName evidence="3">Copper chaperone CopZ</fullName>
    </submittedName>
</protein>
<reference evidence="3 4" key="1">
    <citation type="submission" date="2020-07" db="EMBL/GenBank/DDBJ databases">
        <title>Sequencing the genomes of 1000 actinobacteria strains.</title>
        <authorList>
            <person name="Klenk H.-P."/>
        </authorList>
    </citation>
    <scope>NUCLEOTIDE SEQUENCE [LARGE SCALE GENOMIC DNA]</scope>
    <source>
        <strain evidence="3 4">DSM 26341</strain>
    </source>
</reference>